<protein>
    <submittedName>
        <fullName evidence="1">Uncharacterized protein</fullName>
    </submittedName>
</protein>
<evidence type="ECO:0000313" key="2">
    <source>
        <dbReference type="Proteomes" id="UP000827872"/>
    </source>
</evidence>
<accession>A0ACB8G5L4</accession>
<keyword evidence="2" id="KW-1185">Reference proteome</keyword>
<name>A0ACB8G5L4_9SAUR</name>
<sequence length="142" mass="15536">MVQILSFTGFLFSVLAQKPANAVDVARTKKSMGPSSNVELLPESCQELVLDLPEENAHSNLLVWIKVSEAAEHFKLPVVDTLVLKDEQKTIYLAAVLLADASIDTIQLSARAMTSKITARHNTCTQLESRSSLTNFGSQCFV</sequence>
<dbReference type="Proteomes" id="UP000827872">
    <property type="component" value="Linkage Group LG02"/>
</dbReference>
<proteinExistence type="predicted"/>
<evidence type="ECO:0000313" key="1">
    <source>
        <dbReference type="EMBL" id="KAH8014715.1"/>
    </source>
</evidence>
<dbReference type="EMBL" id="CM037615">
    <property type="protein sequence ID" value="KAH8014715.1"/>
    <property type="molecule type" value="Genomic_DNA"/>
</dbReference>
<gene>
    <name evidence="1" type="ORF">K3G42_031057</name>
</gene>
<organism evidence="1 2">
    <name type="scientific">Sphaerodactylus townsendi</name>
    <dbReference type="NCBI Taxonomy" id="933632"/>
    <lineage>
        <taxon>Eukaryota</taxon>
        <taxon>Metazoa</taxon>
        <taxon>Chordata</taxon>
        <taxon>Craniata</taxon>
        <taxon>Vertebrata</taxon>
        <taxon>Euteleostomi</taxon>
        <taxon>Lepidosauria</taxon>
        <taxon>Squamata</taxon>
        <taxon>Bifurcata</taxon>
        <taxon>Gekkota</taxon>
        <taxon>Sphaerodactylidae</taxon>
        <taxon>Sphaerodactylus</taxon>
    </lineage>
</organism>
<comment type="caution">
    <text evidence="1">The sequence shown here is derived from an EMBL/GenBank/DDBJ whole genome shotgun (WGS) entry which is preliminary data.</text>
</comment>
<reference evidence="1" key="1">
    <citation type="submission" date="2021-08" db="EMBL/GenBank/DDBJ databases">
        <title>The first chromosome-level gecko genome reveals the dynamic sex chromosomes of Neotropical dwarf geckos (Sphaerodactylidae: Sphaerodactylus).</title>
        <authorList>
            <person name="Pinto B.J."/>
            <person name="Keating S.E."/>
            <person name="Gamble T."/>
        </authorList>
    </citation>
    <scope>NUCLEOTIDE SEQUENCE</scope>
    <source>
        <strain evidence="1">TG3544</strain>
    </source>
</reference>